<dbReference type="PROSITE" id="PS50111">
    <property type="entry name" value="CHEMOTAXIS_TRANSDUC_2"/>
    <property type="match status" value="1"/>
</dbReference>
<dbReference type="Gene3D" id="1.10.287.950">
    <property type="entry name" value="Methyl-accepting chemotaxis protein"/>
    <property type="match status" value="1"/>
</dbReference>
<dbReference type="Pfam" id="PF00015">
    <property type="entry name" value="MCPsignal"/>
    <property type="match status" value="1"/>
</dbReference>
<name>A0A1I2FD25_9BURK</name>
<dbReference type="InterPro" id="IPR004089">
    <property type="entry name" value="MCPsignal_dom"/>
</dbReference>
<evidence type="ECO:0000256" key="5">
    <source>
        <dbReference type="SAM" id="Phobius"/>
    </source>
</evidence>
<proteinExistence type="inferred from homology"/>
<dbReference type="CDD" id="cd06225">
    <property type="entry name" value="HAMP"/>
    <property type="match status" value="1"/>
</dbReference>
<comment type="subcellular location">
    <subcellularLocation>
        <location evidence="1">Membrane</location>
    </subcellularLocation>
</comment>
<evidence type="ECO:0000259" key="7">
    <source>
        <dbReference type="PROSITE" id="PS50885"/>
    </source>
</evidence>
<dbReference type="STRING" id="1177982.SAMN04489711_11076"/>
<dbReference type="RefSeq" id="WP_092940254.1">
    <property type="nucleotide sequence ID" value="NZ_FONX01000010.1"/>
</dbReference>
<feature type="transmembrane region" description="Helical" evidence="5">
    <location>
        <begin position="319"/>
        <end position="341"/>
    </location>
</feature>
<keyword evidence="5" id="KW-0812">Transmembrane</keyword>
<evidence type="ECO:0000256" key="4">
    <source>
        <dbReference type="PROSITE-ProRule" id="PRU00284"/>
    </source>
</evidence>
<dbReference type="PANTHER" id="PTHR43531:SF14">
    <property type="entry name" value="METHYL-ACCEPTING CHEMOTAXIS PROTEIN I-RELATED"/>
    <property type="match status" value="1"/>
</dbReference>
<keyword evidence="5" id="KW-1133">Transmembrane helix</keyword>
<protein>
    <submittedName>
        <fullName evidence="8">Methyl-accepting chemotaxis protein</fullName>
    </submittedName>
</protein>
<keyword evidence="4" id="KW-0807">Transducer</keyword>
<dbReference type="EMBL" id="FONX01000010">
    <property type="protein sequence ID" value="SFF02913.1"/>
    <property type="molecule type" value="Genomic_DNA"/>
</dbReference>
<dbReference type="Pfam" id="PF00672">
    <property type="entry name" value="HAMP"/>
    <property type="match status" value="1"/>
</dbReference>
<keyword evidence="9" id="KW-1185">Reference proteome</keyword>
<dbReference type="SMART" id="SM00304">
    <property type="entry name" value="HAMP"/>
    <property type="match status" value="1"/>
</dbReference>
<sequence>MNRLSHLRLLHKFIILGLVGLLMSAVPATLFVSQALDGIRTARLEARGTPPLLALHKAVQELQVHRGLSAGMLGGNEVLAGRRPQVRDAVNQALEQGSARFAEAGVPEALAQSWAQARQRWQQLEPEVAARRLQPAQSTAQHTAIISALLLLGEELLHTYGLQVEPDEEMHALVLASMVSAPLLGEKLGVMRAQGTGFLGKKELPPQGRGQLLGLRERVLELQGETTRNLERAMRHDADFSAAMQGPTRTMQERVAAALELANRSLIDLDPAQTPSLSPQEYFDTFTRAIEALSALDSQAMASLQTALDARIGQLQRTLLWQALLMGAIVALAAVLMAVFARSVTRPMAQAVALADGVAAGDLAGPAIEHGRDEVGQLIAALLRMRAQLTRVVAGVRHGAEGVATASAEIAQGNSDLSARTESQASALQETAASMEQMTATVRQNADNARQASQLAANASAVATQGGDVVAQVVSTMGQITDSSRKIGDIIGVIDSIAFQTNILALNAAVEAARAGEQGRGFAVVASEVRGLAQRSAEAAKEIKILITDSMGRVQQGGALADRAGSTMTEVVQAIQRVTDIMGEISAASQEQSQGVAQVGEAVTQMDHATQQNAALVEEMAAAAASLRGQAEELVRAAGVFRLGDEAGGPQSLRIQ</sequence>
<evidence type="ECO:0000256" key="1">
    <source>
        <dbReference type="ARBA" id="ARBA00004370"/>
    </source>
</evidence>
<dbReference type="CDD" id="cd11386">
    <property type="entry name" value="MCP_signal"/>
    <property type="match status" value="1"/>
</dbReference>
<dbReference type="InterPro" id="IPR051310">
    <property type="entry name" value="MCP_chemotaxis"/>
</dbReference>
<dbReference type="AlphaFoldDB" id="A0A1I2FD25"/>
<dbReference type="PROSITE" id="PS50885">
    <property type="entry name" value="HAMP"/>
    <property type="match status" value="1"/>
</dbReference>
<dbReference type="Proteomes" id="UP000199119">
    <property type="component" value="Unassembled WGS sequence"/>
</dbReference>
<gene>
    <name evidence="8" type="ORF">SAMN04489711_11076</name>
</gene>
<dbReference type="FunFam" id="1.10.287.950:FF:000001">
    <property type="entry name" value="Methyl-accepting chemotaxis sensory transducer"/>
    <property type="match status" value="1"/>
</dbReference>
<evidence type="ECO:0000256" key="2">
    <source>
        <dbReference type="ARBA" id="ARBA00022481"/>
    </source>
</evidence>
<accession>A0A1I2FD25</accession>
<evidence type="ECO:0000256" key="3">
    <source>
        <dbReference type="ARBA" id="ARBA00029447"/>
    </source>
</evidence>
<keyword evidence="2" id="KW-0488">Methylation</keyword>
<dbReference type="GO" id="GO:0006935">
    <property type="term" value="P:chemotaxis"/>
    <property type="evidence" value="ECO:0007669"/>
    <property type="project" value="TreeGrafter"/>
</dbReference>
<dbReference type="InterPro" id="IPR003660">
    <property type="entry name" value="HAMP_dom"/>
</dbReference>
<dbReference type="GO" id="GO:0005886">
    <property type="term" value="C:plasma membrane"/>
    <property type="evidence" value="ECO:0007669"/>
    <property type="project" value="TreeGrafter"/>
</dbReference>
<keyword evidence="5" id="KW-0472">Membrane</keyword>
<evidence type="ECO:0000313" key="8">
    <source>
        <dbReference type="EMBL" id="SFF02913.1"/>
    </source>
</evidence>
<dbReference type="SMART" id="SM00283">
    <property type="entry name" value="MA"/>
    <property type="match status" value="1"/>
</dbReference>
<comment type="similarity">
    <text evidence="3">Belongs to the methyl-accepting chemotaxis (MCP) protein family.</text>
</comment>
<evidence type="ECO:0000313" key="9">
    <source>
        <dbReference type="Proteomes" id="UP000199119"/>
    </source>
</evidence>
<dbReference type="PANTHER" id="PTHR43531">
    <property type="entry name" value="PROTEIN ICFG"/>
    <property type="match status" value="1"/>
</dbReference>
<dbReference type="OrthoDB" id="343520at2"/>
<dbReference type="SUPFAM" id="SSF58104">
    <property type="entry name" value="Methyl-accepting chemotaxis protein (MCP) signaling domain"/>
    <property type="match status" value="1"/>
</dbReference>
<evidence type="ECO:0000259" key="6">
    <source>
        <dbReference type="PROSITE" id="PS50111"/>
    </source>
</evidence>
<reference evidence="9" key="1">
    <citation type="submission" date="2016-10" db="EMBL/GenBank/DDBJ databases">
        <authorList>
            <person name="Varghese N."/>
            <person name="Submissions S."/>
        </authorList>
    </citation>
    <scope>NUCLEOTIDE SEQUENCE [LARGE SCALE GENOMIC DNA]</scope>
    <source>
        <strain evidence="9">DSM 27981</strain>
    </source>
</reference>
<organism evidence="8 9">
    <name type="scientific">Paracidovorax wautersii</name>
    <dbReference type="NCBI Taxonomy" id="1177982"/>
    <lineage>
        <taxon>Bacteria</taxon>
        <taxon>Pseudomonadati</taxon>
        <taxon>Pseudomonadota</taxon>
        <taxon>Betaproteobacteria</taxon>
        <taxon>Burkholderiales</taxon>
        <taxon>Comamonadaceae</taxon>
        <taxon>Paracidovorax</taxon>
    </lineage>
</organism>
<feature type="domain" description="HAMP" evidence="7">
    <location>
        <begin position="342"/>
        <end position="394"/>
    </location>
</feature>
<dbReference type="GO" id="GO:0004888">
    <property type="term" value="F:transmembrane signaling receptor activity"/>
    <property type="evidence" value="ECO:0007669"/>
    <property type="project" value="TreeGrafter"/>
</dbReference>
<feature type="domain" description="Methyl-accepting transducer" evidence="6">
    <location>
        <begin position="399"/>
        <end position="628"/>
    </location>
</feature>
<dbReference type="GO" id="GO:0007165">
    <property type="term" value="P:signal transduction"/>
    <property type="evidence" value="ECO:0007669"/>
    <property type="project" value="UniProtKB-KW"/>
</dbReference>